<feature type="domain" description="ABC transporter" evidence="2">
    <location>
        <begin position="40"/>
        <end position="260"/>
    </location>
</feature>
<dbReference type="PROSITE" id="PS50893">
    <property type="entry name" value="ABC_TRANSPORTER_2"/>
    <property type="match status" value="1"/>
</dbReference>
<dbReference type="Gene3D" id="3.40.50.300">
    <property type="entry name" value="P-loop containing nucleotide triphosphate hydrolases"/>
    <property type="match status" value="1"/>
</dbReference>
<organism evidence="3 4">
    <name type="scientific">Thlaspi arvense</name>
    <name type="common">Field penny-cress</name>
    <dbReference type="NCBI Taxonomy" id="13288"/>
    <lineage>
        <taxon>Eukaryota</taxon>
        <taxon>Viridiplantae</taxon>
        <taxon>Streptophyta</taxon>
        <taxon>Embryophyta</taxon>
        <taxon>Tracheophyta</taxon>
        <taxon>Spermatophyta</taxon>
        <taxon>Magnoliopsida</taxon>
        <taxon>eudicotyledons</taxon>
        <taxon>Gunneridae</taxon>
        <taxon>Pentapetalae</taxon>
        <taxon>rosids</taxon>
        <taxon>malvids</taxon>
        <taxon>Brassicales</taxon>
        <taxon>Brassicaceae</taxon>
        <taxon>Thlaspideae</taxon>
        <taxon>Thlaspi</taxon>
    </lineage>
</organism>
<keyword evidence="4" id="KW-1185">Reference proteome</keyword>
<dbReference type="PANTHER" id="PTHR19211">
    <property type="entry name" value="ATP-BINDING TRANSPORT PROTEIN-RELATED"/>
    <property type="match status" value="1"/>
</dbReference>
<dbReference type="GO" id="GO:0016887">
    <property type="term" value="F:ATP hydrolysis activity"/>
    <property type="evidence" value="ECO:0007669"/>
    <property type="project" value="InterPro"/>
</dbReference>
<reference evidence="3 4" key="1">
    <citation type="submission" date="2022-03" db="EMBL/GenBank/DDBJ databases">
        <authorList>
            <person name="Nunn A."/>
            <person name="Chopra R."/>
            <person name="Nunn A."/>
            <person name="Contreras Garrido A."/>
        </authorList>
    </citation>
    <scope>NUCLEOTIDE SEQUENCE [LARGE SCALE GENOMIC DNA]</scope>
</reference>
<dbReference type="PANTHER" id="PTHR19211:SF14">
    <property type="entry name" value="ATP-BINDING CASSETTE SUB-FAMILY F MEMBER 1"/>
    <property type="match status" value="1"/>
</dbReference>
<proteinExistence type="predicted"/>
<protein>
    <recommendedName>
        <fullName evidence="2">ABC transporter domain-containing protein</fullName>
    </recommendedName>
</protein>
<dbReference type="InterPro" id="IPR027417">
    <property type="entry name" value="P-loop_NTPase"/>
</dbReference>
<name>A0AAU9RGP8_THLAR</name>
<dbReference type="AlphaFoldDB" id="A0AAU9RGP8"/>
<dbReference type="CDD" id="cd03221">
    <property type="entry name" value="ABCF_EF-3"/>
    <property type="match status" value="1"/>
</dbReference>
<dbReference type="EMBL" id="OU466857">
    <property type="protein sequence ID" value="CAH2038854.1"/>
    <property type="molecule type" value="Genomic_DNA"/>
</dbReference>
<evidence type="ECO:0000259" key="2">
    <source>
        <dbReference type="PROSITE" id="PS50893"/>
    </source>
</evidence>
<sequence>MSRGKQNLALFWTGSHILSCNSGIMLILDRQLHRLNSSSAEGEHLIEASLNRPDLKLLNFDARIDMGTRVAILGPNGAAKSTLLNLVAGDLVPTEGEVRRGEKLRIGRYSQHFVDQLPWWKSPLDYLLGLITDEEERRKHCVVATKLLRFGIPYSDQNRHFGSTSAGHKAKAVLASISISNPHILLLDEPTNHLDMPTIDALAKSLCWFKGGVVLVSHDSRLVSQVCHKEGKSQIWVVQDDGTVTLFPGTFNDYQKSQGEVDESY</sequence>
<dbReference type="Proteomes" id="UP000836841">
    <property type="component" value="Chromosome 1"/>
</dbReference>
<keyword evidence="1" id="KW-0677">Repeat</keyword>
<dbReference type="InterPro" id="IPR003439">
    <property type="entry name" value="ABC_transporter-like_ATP-bd"/>
</dbReference>
<evidence type="ECO:0000313" key="4">
    <source>
        <dbReference type="Proteomes" id="UP000836841"/>
    </source>
</evidence>
<evidence type="ECO:0000256" key="1">
    <source>
        <dbReference type="ARBA" id="ARBA00022737"/>
    </source>
</evidence>
<dbReference type="InterPro" id="IPR050611">
    <property type="entry name" value="ABCF"/>
</dbReference>
<dbReference type="SUPFAM" id="SSF52540">
    <property type="entry name" value="P-loop containing nucleoside triphosphate hydrolases"/>
    <property type="match status" value="1"/>
</dbReference>
<dbReference type="GO" id="GO:0005524">
    <property type="term" value="F:ATP binding"/>
    <property type="evidence" value="ECO:0007669"/>
    <property type="project" value="InterPro"/>
</dbReference>
<accession>A0AAU9RGP8</accession>
<evidence type="ECO:0000313" key="3">
    <source>
        <dbReference type="EMBL" id="CAH2038854.1"/>
    </source>
</evidence>
<dbReference type="Pfam" id="PF00005">
    <property type="entry name" value="ABC_tran"/>
    <property type="match status" value="1"/>
</dbReference>
<gene>
    <name evidence="3" type="ORF">TAV2_LOCUS2868</name>
</gene>